<evidence type="ECO:0000313" key="1">
    <source>
        <dbReference type="EMBL" id="HIR51468.1"/>
    </source>
</evidence>
<evidence type="ECO:0000313" key="2">
    <source>
        <dbReference type="Proteomes" id="UP000824239"/>
    </source>
</evidence>
<name>A0A9D1DIV9_9FIRM</name>
<dbReference type="Proteomes" id="UP000824239">
    <property type="component" value="Unassembled WGS sequence"/>
</dbReference>
<organism evidence="1 2">
    <name type="scientific">Candidatus Avoscillospira avicola</name>
    <dbReference type="NCBI Taxonomy" id="2840706"/>
    <lineage>
        <taxon>Bacteria</taxon>
        <taxon>Bacillati</taxon>
        <taxon>Bacillota</taxon>
        <taxon>Clostridia</taxon>
        <taxon>Eubacteriales</taxon>
        <taxon>Oscillospiraceae</taxon>
        <taxon>Oscillospiraceae incertae sedis</taxon>
        <taxon>Candidatus Avoscillospira</taxon>
    </lineage>
</organism>
<comment type="caution">
    <text evidence="1">The sequence shown here is derived from an EMBL/GenBank/DDBJ whole genome shotgun (WGS) entry which is preliminary data.</text>
</comment>
<accession>A0A9D1DIV9</accession>
<reference evidence="1" key="2">
    <citation type="journal article" date="2021" name="PeerJ">
        <title>Extensive microbial diversity within the chicken gut microbiome revealed by metagenomics and culture.</title>
        <authorList>
            <person name="Gilroy R."/>
            <person name="Ravi A."/>
            <person name="Getino M."/>
            <person name="Pursley I."/>
            <person name="Horton D.L."/>
            <person name="Alikhan N.F."/>
            <person name="Baker D."/>
            <person name="Gharbi K."/>
            <person name="Hall N."/>
            <person name="Watson M."/>
            <person name="Adriaenssens E.M."/>
            <person name="Foster-Nyarko E."/>
            <person name="Jarju S."/>
            <person name="Secka A."/>
            <person name="Antonio M."/>
            <person name="Oren A."/>
            <person name="Chaudhuri R.R."/>
            <person name="La Ragione R."/>
            <person name="Hildebrand F."/>
            <person name="Pallen M.J."/>
        </authorList>
    </citation>
    <scope>NUCLEOTIDE SEQUENCE</scope>
    <source>
        <strain evidence="1">ChiBcec15-4380</strain>
    </source>
</reference>
<protein>
    <submittedName>
        <fullName evidence="1">Uncharacterized protein</fullName>
    </submittedName>
</protein>
<proteinExistence type="predicted"/>
<gene>
    <name evidence="1" type="ORF">IAA53_09405</name>
</gene>
<reference evidence="1" key="1">
    <citation type="submission" date="2020-10" db="EMBL/GenBank/DDBJ databases">
        <authorList>
            <person name="Gilroy R."/>
        </authorList>
    </citation>
    <scope>NUCLEOTIDE SEQUENCE</scope>
    <source>
        <strain evidence="1">ChiBcec15-4380</strain>
    </source>
</reference>
<dbReference type="AlphaFoldDB" id="A0A9D1DIV9"/>
<sequence>MSGSDFFTIRHGSFHAAVLYSALEHLPIHNLKKLFRLAKKAQFENEDAIQGIRSYFDTAIPEAQETMRAAAKAYEDGWRKVDKPRSRNPKTVEQLRINKELTTRFKQAHARYERLVASRKVFEETLFPDTKHPMN</sequence>
<dbReference type="EMBL" id="DVHE01000073">
    <property type="protein sequence ID" value="HIR51468.1"/>
    <property type="molecule type" value="Genomic_DNA"/>
</dbReference>